<proteinExistence type="predicted"/>
<protein>
    <submittedName>
        <fullName evidence="1">Uncharacterized protein</fullName>
    </submittedName>
</protein>
<dbReference type="AlphaFoldDB" id="A0A0G1RHU4"/>
<sequence>MFQKRYEGEPQRKRERDAALQQCFDEYYAGNITPETAREIKYQALRALDVQKDGWLAVEAALTLAFAPRPDIEGATVADESAA</sequence>
<accession>A0A0G1RHU4</accession>
<comment type="caution">
    <text evidence="1">The sequence shown here is derived from an EMBL/GenBank/DDBJ whole genome shotgun (WGS) entry which is preliminary data.</text>
</comment>
<organism evidence="1 2">
    <name type="scientific">Candidatus Nomurabacteria bacterium GW2011_GWA1_46_11</name>
    <dbReference type="NCBI Taxonomy" id="1618732"/>
    <lineage>
        <taxon>Bacteria</taxon>
        <taxon>Candidatus Nomuraibacteriota</taxon>
    </lineage>
</organism>
<gene>
    <name evidence="1" type="ORF">UX31_C0038G0013</name>
</gene>
<evidence type="ECO:0000313" key="1">
    <source>
        <dbReference type="EMBL" id="KKU20510.1"/>
    </source>
</evidence>
<dbReference type="Proteomes" id="UP000034107">
    <property type="component" value="Unassembled WGS sequence"/>
</dbReference>
<evidence type="ECO:0000313" key="2">
    <source>
        <dbReference type="Proteomes" id="UP000034107"/>
    </source>
</evidence>
<dbReference type="EMBL" id="LCLS01000038">
    <property type="protein sequence ID" value="KKU20510.1"/>
    <property type="molecule type" value="Genomic_DNA"/>
</dbReference>
<reference evidence="1 2" key="1">
    <citation type="journal article" date="2015" name="Nature">
        <title>rRNA introns, odd ribosomes, and small enigmatic genomes across a large radiation of phyla.</title>
        <authorList>
            <person name="Brown C.T."/>
            <person name="Hug L.A."/>
            <person name="Thomas B.C."/>
            <person name="Sharon I."/>
            <person name="Castelle C.J."/>
            <person name="Singh A."/>
            <person name="Wilkins M.J."/>
            <person name="Williams K.H."/>
            <person name="Banfield J.F."/>
        </authorList>
    </citation>
    <scope>NUCLEOTIDE SEQUENCE [LARGE SCALE GENOMIC DNA]</scope>
</reference>
<name>A0A0G1RHU4_9BACT</name>